<accession>A0ABR1JJF5</accession>
<dbReference type="EMBL" id="JBANRG010000011">
    <property type="protein sequence ID" value="KAK7462257.1"/>
    <property type="molecule type" value="Genomic_DNA"/>
</dbReference>
<proteinExistence type="predicted"/>
<dbReference type="Gene3D" id="1.10.4080.10">
    <property type="entry name" value="ADP-ribosylation/Crystallin J1"/>
    <property type="match status" value="1"/>
</dbReference>
<sequence>MSVSESSNLDKVTIMDKVRGALIGSALGDTIGLYTEFLTPQMAKKCYPTEHFSLVEPATKLYQDYHRARFEPCAWTDDTDHTLLIILSYLREGELNPNGFAKRLRIWCEQGLLVLNRLPMGLGRTVGSVVLDPSYLDHPTQTAYEKWIRSGKYIAPNGSVMRTIPIGVICLGENKSEIETFEAAIKMGAVTHVDPRCGLSVAIVSALVMALCKDEIRNERDLDGLLERAWAYVSKKYEFVAEDDKENPEGGMDREDFDRYVYAKELDDMELHDAQKMGYTYKCLGSGIWCLRQVLTRRETFKSAMVKLIMCGGDADTNGAVAGGLMGALVEWEYLPKEWRDGMKHKEWYNKKIDQLSVVLGWMDGIYQRLEDSDTEEHGGRGVLSAEEIKKREMEVMEKILLAEKKRAEDAEAERKASRKSAWFNW</sequence>
<reference evidence="1 2" key="1">
    <citation type="submission" date="2024-01" db="EMBL/GenBank/DDBJ databases">
        <title>A draft genome for the cacao thread blight pathogen Marasmiellus scandens.</title>
        <authorList>
            <person name="Baruah I.K."/>
            <person name="Leung J."/>
            <person name="Bukari Y."/>
            <person name="Amoako-Attah I."/>
            <person name="Meinhardt L.W."/>
            <person name="Bailey B.A."/>
            <person name="Cohen S.P."/>
        </authorList>
    </citation>
    <scope>NUCLEOTIDE SEQUENCE [LARGE SCALE GENOMIC DNA]</scope>
    <source>
        <strain evidence="1 2">GH-19</strain>
    </source>
</reference>
<name>A0ABR1JJF5_9AGAR</name>
<keyword evidence="2" id="KW-1185">Reference proteome</keyword>
<protein>
    <recommendedName>
        <fullName evidence="3">ADP-ribosylglycohydrolase</fullName>
    </recommendedName>
</protein>
<dbReference type="Proteomes" id="UP001498398">
    <property type="component" value="Unassembled WGS sequence"/>
</dbReference>
<dbReference type="SUPFAM" id="SSF101478">
    <property type="entry name" value="ADP-ribosylglycohydrolase"/>
    <property type="match status" value="1"/>
</dbReference>
<evidence type="ECO:0008006" key="3">
    <source>
        <dbReference type="Google" id="ProtNLM"/>
    </source>
</evidence>
<gene>
    <name evidence="1" type="ORF">VKT23_007858</name>
</gene>
<dbReference type="Pfam" id="PF03747">
    <property type="entry name" value="ADP_ribosyl_GH"/>
    <property type="match status" value="1"/>
</dbReference>
<evidence type="ECO:0000313" key="2">
    <source>
        <dbReference type="Proteomes" id="UP001498398"/>
    </source>
</evidence>
<comment type="caution">
    <text evidence="1">The sequence shown here is derived from an EMBL/GenBank/DDBJ whole genome shotgun (WGS) entry which is preliminary data.</text>
</comment>
<dbReference type="InterPro" id="IPR005502">
    <property type="entry name" value="Ribosyl_crysJ1"/>
</dbReference>
<dbReference type="InterPro" id="IPR050792">
    <property type="entry name" value="ADP-ribosylglycohydrolase"/>
</dbReference>
<organism evidence="1 2">
    <name type="scientific">Marasmiellus scandens</name>
    <dbReference type="NCBI Taxonomy" id="2682957"/>
    <lineage>
        <taxon>Eukaryota</taxon>
        <taxon>Fungi</taxon>
        <taxon>Dikarya</taxon>
        <taxon>Basidiomycota</taxon>
        <taxon>Agaricomycotina</taxon>
        <taxon>Agaricomycetes</taxon>
        <taxon>Agaricomycetidae</taxon>
        <taxon>Agaricales</taxon>
        <taxon>Marasmiineae</taxon>
        <taxon>Omphalotaceae</taxon>
        <taxon>Marasmiellus</taxon>
    </lineage>
</organism>
<evidence type="ECO:0000313" key="1">
    <source>
        <dbReference type="EMBL" id="KAK7462257.1"/>
    </source>
</evidence>
<dbReference type="InterPro" id="IPR036705">
    <property type="entry name" value="Ribosyl_crysJ1_sf"/>
</dbReference>
<dbReference type="PANTHER" id="PTHR16222:SF28">
    <property type="entry name" value="ADP-RIBOSYLGLYCOHYDROLASE"/>
    <property type="match status" value="1"/>
</dbReference>
<dbReference type="PANTHER" id="PTHR16222">
    <property type="entry name" value="ADP-RIBOSYLGLYCOHYDROLASE"/>
    <property type="match status" value="1"/>
</dbReference>